<dbReference type="PANTHER" id="PTHR30212:SF2">
    <property type="entry name" value="PROTEIN YIIM"/>
    <property type="match status" value="1"/>
</dbReference>
<evidence type="ECO:0000313" key="3">
    <source>
        <dbReference type="EMBL" id="MDW4825220.1"/>
    </source>
</evidence>
<name>A0AAW8NTB6_9GAMM</name>
<dbReference type="Pfam" id="PF03475">
    <property type="entry name" value="YiiM_3-alpha"/>
    <property type="match status" value="1"/>
</dbReference>
<dbReference type="GO" id="GO:0030151">
    <property type="term" value="F:molybdenum ion binding"/>
    <property type="evidence" value="ECO:0007669"/>
    <property type="project" value="InterPro"/>
</dbReference>
<dbReference type="PROSITE" id="PS51340">
    <property type="entry name" value="MOSC"/>
    <property type="match status" value="1"/>
</dbReference>
<keyword evidence="5" id="KW-1185">Reference proteome</keyword>
<dbReference type="GO" id="GO:0030170">
    <property type="term" value="F:pyridoxal phosphate binding"/>
    <property type="evidence" value="ECO:0007669"/>
    <property type="project" value="InterPro"/>
</dbReference>
<dbReference type="EMBL" id="JAPMLD010000006">
    <property type="protein sequence ID" value="MDW4825220.1"/>
    <property type="molecule type" value="Genomic_DNA"/>
</dbReference>
<dbReference type="EMBL" id="JAPMLE010000001">
    <property type="protein sequence ID" value="MDR8525735.1"/>
    <property type="molecule type" value="Genomic_DNA"/>
</dbReference>
<dbReference type="Gene3D" id="2.40.33.20">
    <property type="entry name" value="PK beta-barrel domain-like"/>
    <property type="match status" value="1"/>
</dbReference>
<dbReference type="InterPro" id="IPR005163">
    <property type="entry name" value="Tri_helical_YiiM-like"/>
</dbReference>
<gene>
    <name evidence="2" type="ORF">OS133_19130</name>
    <name evidence="3" type="ORF">OS134_14220</name>
</gene>
<reference evidence="3 5" key="1">
    <citation type="journal article" date="2022" name="bioRxiv">
        <title>Prophages regulate Shewanella fidelis 3313 motility and biofilm formation: implications for gut colonization dynamics in Ciona robusta.</title>
        <authorList>
            <person name="Natarajan O."/>
            <person name="Gibboney S.L."/>
            <person name="Young M.N."/>
            <person name="Lim S.J."/>
            <person name="Pluta N."/>
            <person name="Atkinson C.G."/>
            <person name="Leigh B.A."/>
            <person name="Liberti A."/>
            <person name="Kees E.D."/>
            <person name="Breitbart M."/>
            <person name="Gralnick J.A."/>
            <person name="Dishaw L.J."/>
        </authorList>
    </citation>
    <scope>NUCLEOTIDE SEQUENCE [LARGE SCALE GENOMIC DNA]</scope>
    <source>
        <strain evidence="3 5">JG4066</strain>
    </source>
</reference>
<dbReference type="Pfam" id="PF03473">
    <property type="entry name" value="MOSC"/>
    <property type="match status" value="1"/>
</dbReference>
<evidence type="ECO:0000313" key="4">
    <source>
        <dbReference type="Proteomes" id="UP001259340"/>
    </source>
</evidence>
<dbReference type="PANTHER" id="PTHR30212">
    <property type="entry name" value="PROTEIN YIIM"/>
    <property type="match status" value="1"/>
</dbReference>
<accession>A0AAW8NTB6</accession>
<dbReference type="InterPro" id="IPR052353">
    <property type="entry name" value="Benzoxazolinone_Detox_Enz"/>
</dbReference>
<evidence type="ECO:0000313" key="5">
    <source>
        <dbReference type="Proteomes" id="UP001271263"/>
    </source>
</evidence>
<dbReference type="SUPFAM" id="SSF50800">
    <property type="entry name" value="PK beta-barrel domain-like"/>
    <property type="match status" value="1"/>
</dbReference>
<sequence length="231" mass="25885">MQTLVDKISGLYSGKLITELAGVKSGINHKSAATALTVTIAGVDGDAQADPKHHGGADRVLHHFPREHYGQYRRWDLMASFKDVPAMGENISTVGLDETQVHIGDIINIGEVVLQVTQPRSPCFKLNLQFGHQDFALAMQQSGRCGWFYRVLTPGTIYQNDSVILQQRLTDISVAEAMHIYFLPEFNAEQYQRLADCEGLATAWVNSLTRRIENQAIEDWQMRLYGPQNKI</sequence>
<dbReference type="Proteomes" id="UP001271263">
    <property type="component" value="Unassembled WGS sequence"/>
</dbReference>
<feature type="domain" description="MOSC" evidence="1">
    <location>
        <begin position="30"/>
        <end position="166"/>
    </location>
</feature>
<dbReference type="Proteomes" id="UP001259340">
    <property type="component" value="Unassembled WGS sequence"/>
</dbReference>
<dbReference type="AlphaFoldDB" id="A0AAW8NTB6"/>
<comment type="caution">
    <text evidence="2">The sequence shown here is derived from an EMBL/GenBank/DDBJ whole genome shotgun (WGS) entry which is preliminary data.</text>
</comment>
<evidence type="ECO:0000259" key="1">
    <source>
        <dbReference type="PROSITE" id="PS51340"/>
    </source>
</evidence>
<protein>
    <submittedName>
        <fullName evidence="2">MOSC domain-containing protein</fullName>
    </submittedName>
</protein>
<organism evidence="2 4">
    <name type="scientific">Shewanella fidelis</name>
    <dbReference type="NCBI Taxonomy" id="173509"/>
    <lineage>
        <taxon>Bacteria</taxon>
        <taxon>Pseudomonadati</taxon>
        <taxon>Pseudomonadota</taxon>
        <taxon>Gammaproteobacteria</taxon>
        <taxon>Alteromonadales</taxon>
        <taxon>Shewanellaceae</taxon>
        <taxon>Shewanella</taxon>
    </lineage>
</organism>
<proteinExistence type="predicted"/>
<dbReference type="InterPro" id="IPR005302">
    <property type="entry name" value="MoCF_Sase_C"/>
</dbReference>
<reference evidence="2" key="2">
    <citation type="submission" date="2022-11" db="EMBL/GenBank/DDBJ databases">
        <title>Prophages regulate Shewanella fidelis motility and biofilm formation: implications for gut colonization dynamics in Ciona robusta.</title>
        <authorList>
            <person name="Natarajan O."/>
            <person name="Gibboney S.L."/>
            <person name="Young M.N."/>
            <person name="Lim S.J."/>
            <person name="Pluta N."/>
            <person name="Atkinson C.G.F."/>
            <person name="Leigh B.A."/>
            <person name="Liberti A."/>
            <person name="Kees E."/>
            <person name="Breitbart M."/>
            <person name="Gralnick J."/>
            <person name="Dishaw L.J."/>
        </authorList>
    </citation>
    <scope>NUCLEOTIDE SEQUENCE</scope>
    <source>
        <strain evidence="2">3313</strain>
    </source>
</reference>
<dbReference type="InterPro" id="IPR011037">
    <property type="entry name" value="Pyrv_Knase-like_insert_dom_sf"/>
</dbReference>
<dbReference type="GO" id="GO:0003824">
    <property type="term" value="F:catalytic activity"/>
    <property type="evidence" value="ECO:0007669"/>
    <property type="project" value="InterPro"/>
</dbReference>
<evidence type="ECO:0000313" key="2">
    <source>
        <dbReference type="EMBL" id="MDR8525735.1"/>
    </source>
</evidence>